<proteinExistence type="inferred from homology"/>
<evidence type="ECO:0000256" key="8">
    <source>
        <dbReference type="NCBIfam" id="TIGR02627"/>
    </source>
</evidence>
<feature type="binding site" evidence="7">
    <location>
        <begin position="234"/>
        <end position="236"/>
    </location>
    <ligand>
        <name>substrate</name>
    </ligand>
</feature>
<dbReference type="Proteomes" id="UP000076878">
    <property type="component" value="Unassembled WGS sequence"/>
</dbReference>
<name>A0A143YPT5_9LACT</name>
<evidence type="ECO:0000256" key="3">
    <source>
        <dbReference type="ARBA" id="ARBA00022741"/>
    </source>
</evidence>
<dbReference type="GO" id="GO:0019301">
    <property type="term" value="P:rhamnose catabolic process"/>
    <property type="evidence" value="ECO:0007669"/>
    <property type="project" value="UniProtKB-UniRule"/>
</dbReference>
<protein>
    <recommendedName>
        <fullName evidence="7 8">Rhamnulokinase</fullName>
        <shortName evidence="7">RhaB</shortName>
        <ecNumber evidence="7 8">2.7.1.5</ecNumber>
    </recommendedName>
    <alternativeName>
        <fullName evidence="7">ATP:L-rhamnulose phosphotransferase</fullName>
    </alternativeName>
    <alternativeName>
        <fullName evidence="7">L-rhamnulose 1-kinase</fullName>
    </alternativeName>
    <alternativeName>
        <fullName evidence="7">Rhamnulose kinase</fullName>
    </alternativeName>
</protein>
<feature type="binding site" evidence="7">
    <location>
        <position position="79"/>
    </location>
    <ligand>
        <name>substrate</name>
    </ligand>
</feature>
<dbReference type="Gene3D" id="3.30.420.40">
    <property type="match status" value="2"/>
</dbReference>
<dbReference type="CDD" id="cd07771">
    <property type="entry name" value="ASKHA_NBD_FGGY_RhaB-like"/>
    <property type="match status" value="1"/>
</dbReference>
<comment type="function">
    <text evidence="7">Involved in the catabolism of L-rhamnose (6-deoxy-L-mannose). Catalyzes the transfer of the gamma-phosphate group from ATP to the 1-hydroxyl group of L-rhamnulose to yield L-rhamnulose 1-phosphate.</text>
</comment>
<dbReference type="PANTHER" id="PTHR43095">
    <property type="entry name" value="SUGAR KINASE"/>
    <property type="match status" value="1"/>
</dbReference>
<dbReference type="AlphaFoldDB" id="A0A143YPT5"/>
<keyword evidence="2 7" id="KW-0808">Transferase</keyword>
<dbReference type="Pfam" id="PF02782">
    <property type="entry name" value="FGGY_C"/>
    <property type="match status" value="1"/>
</dbReference>
<feature type="binding site" evidence="7">
    <location>
        <position position="401"/>
    </location>
    <ligand>
        <name>ATP</name>
        <dbReference type="ChEBI" id="CHEBI:30616"/>
    </ligand>
</feature>
<evidence type="ECO:0000313" key="11">
    <source>
        <dbReference type="EMBL" id="CZQ92617.1"/>
    </source>
</evidence>
<dbReference type="InterPro" id="IPR050406">
    <property type="entry name" value="FGGY_Carb_Kinase"/>
</dbReference>
<dbReference type="SUPFAM" id="SSF53067">
    <property type="entry name" value="Actin-like ATPase domain"/>
    <property type="match status" value="2"/>
</dbReference>
<dbReference type="FunFam" id="3.30.420.40:FF:000064">
    <property type="entry name" value="Rhamnulokinase"/>
    <property type="match status" value="1"/>
</dbReference>
<dbReference type="InterPro" id="IPR018484">
    <property type="entry name" value="FGGY_N"/>
</dbReference>
<evidence type="ECO:0000313" key="13">
    <source>
        <dbReference type="Proteomes" id="UP000076878"/>
    </source>
</evidence>
<sequence length="482" mass="54094">MKYYAMIDIGASSGRIMLAEIDNKQMDLQEVHRFKNGFSRIDGSDRWDIETIFEEILTGLSKLKALGVTECHLGIDTWAVDYCLIGTDGQLLQLPISYRDERTKDTIEKVAQEIPKETIYAKTGIQFLDFNTLYQLYEEDKDLLARTDKILMIPDYLEYRLTGAMVGEVTNVSSSQMLNLETGEFDADLLELVGIPRDKFPQLVAPGTKIGDVKAELVETYDLPQIEVIAAATHDTASAIVGVPALGGKWAYLSSGTWSLIGVENDAPINGRPAYEANFTNEWGAYGTYRFLKNITGMWFVQEIARNLDYRHSYAEMAQLAYAVEPFLQYVDLNDPRFLNPENMIAEIQAYCRERGEIVPETTGELVMCVYSNLALAYAHELKKIEQLTLEPIEVLHIVGGGANVKLLNQLTADVTGKLVVAGPTEGTAIGNLLVQMIATDEFKNLAEAREWLRTQIHVEEYPPNPIADREHLKKYEEKIGV</sequence>
<feature type="active site" description="Proton acceptor" evidence="7">
    <location>
        <position position="235"/>
    </location>
</feature>
<comment type="similarity">
    <text evidence="1">Belongs to the FGGY kinase family.</text>
</comment>
<dbReference type="UniPathway" id="UPA00541">
    <property type="reaction ID" value="UER00602"/>
</dbReference>
<keyword evidence="4 7" id="KW-0418">Kinase</keyword>
<gene>
    <name evidence="7" type="primary">rhaB</name>
    <name evidence="12" type="ORF">SAMN05216375_10587</name>
    <name evidence="11" type="ORF">TR210_1063</name>
</gene>
<evidence type="ECO:0000256" key="6">
    <source>
        <dbReference type="ARBA" id="ARBA00023308"/>
    </source>
</evidence>
<feature type="domain" description="Carbohydrate kinase FGGY C-terminal" evidence="10">
    <location>
        <begin position="251"/>
        <end position="439"/>
    </location>
</feature>
<dbReference type="Pfam" id="PF00370">
    <property type="entry name" value="FGGY_N"/>
    <property type="match status" value="1"/>
</dbReference>
<accession>A0A143YPT5</accession>
<dbReference type="STRING" id="640938.TR210_1063"/>
<dbReference type="HAMAP" id="MF_01535">
    <property type="entry name" value="Rhamnulokinase"/>
    <property type="match status" value="1"/>
</dbReference>
<evidence type="ECO:0000256" key="7">
    <source>
        <dbReference type="HAMAP-Rule" id="MF_01535"/>
    </source>
</evidence>
<dbReference type="GO" id="GO:0008993">
    <property type="term" value="F:rhamnulokinase activity"/>
    <property type="evidence" value="ECO:0007669"/>
    <property type="project" value="UniProtKB-UniRule"/>
</dbReference>
<evidence type="ECO:0000256" key="4">
    <source>
        <dbReference type="ARBA" id="ARBA00022777"/>
    </source>
</evidence>
<dbReference type="OrthoDB" id="9805576at2"/>
<keyword evidence="7" id="KW-0460">Magnesium</keyword>
<dbReference type="EC" id="2.7.1.5" evidence="7 8"/>
<keyword evidence="5 7" id="KW-0067">ATP-binding</keyword>
<feature type="binding site" evidence="7">
    <location>
        <position position="302"/>
    </location>
    <ligand>
        <name>ATP</name>
        <dbReference type="ChEBI" id="CHEBI:30616"/>
    </ligand>
</feature>
<comment type="similarity">
    <text evidence="7">Belongs to the rhamnulokinase family.</text>
</comment>
<dbReference type="InterPro" id="IPR018485">
    <property type="entry name" value="FGGY_C"/>
</dbReference>
<dbReference type="GO" id="GO:0005524">
    <property type="term" value="F:ATP binding"/>
    <property type="evidence" value="ECO:0007669"/>
    <property type="project" value="UniProtKB-KW"/>
</dbReference>
<comment type="cofactor">
    <cofactor evidence="7">
        <name>Mg(2+)</name>
        <dbReference type="ChEBI" id="CHEBI:18420"/>
    </cofactor>
</comment>
<feature type="domain" description="Carbohydrate kinase FGGY N-terminal" evidence="9">
    <location>
        <begin position="3"/>
        <end position="242"/>
    </location>
</feature>
<dbReference type="EMBL" id="FNYT01000005">
    <property type="protein sequence ID" value="SEI94698.1"/>
    <property type="molecule type" value="Genomic_DNA"/>
</dbReference>
<comment type="catalytic activity">
    <reaction evidence="7">
        <text>L-rhamnulose + ATP = L-rhamnulose 1-phosphate + ADP + H(+)</text>
        <dbReference type="Rhea" id="RHEA:20117"/>
        <dbReference type="ChEBI" id="CHEBI:15378"/>
        <dbReference type="ChEBI" id="CHEBI:17897"/>
        <dbReference type="ChEBI" id="CHEBI:30616"/>
        <dbReference type="ChEBI" id="CHEBI:58313"/>
        <dbReference type="ChEBI" id="CHEBI:456216"/>
        <dbReference type="EC" id="2.7.1.5"/>
    </reaction>
</comment>
<evidence type="ECO:0000313" key="12">
    <source>
        <dbReference type="EMBL" id="SEI94698.1"/>
    </source>
</evidence>
<reference evidence="11 13" key="1">
    <citation type="submission" date="2016-02" db="EMBL/GenBank/DDBJ databases">
        <authorList>
            <person name="Wen L."/>
            <person name="He K."/>
            <person name="Yang H."/>
        </authorList>
    </citation>
    <scope>NUCLEOTIDE SEQUENCE [LARGE SCALE GENOMIC DNA]</scope>
    <source>
        <strain evidence="11">Trichococcus_R210</strain>
    </source>
</reference>
<dbReference type="Proteomes" id="UP000199280">
    <property type="component" value="Unassembled WGS sequence"/>
</dbReference>
<comment type="caution">
    <text evidence="7">Lacks conserved residue(s) required for the propagation of feature annotation.</text>
</comment>
<dbReference type="InterPro" id="IPR013449">
    <property type="entry name" value="Rhamnulokinase"/>
</dbReference>
<evidence type="ECO:0000256" key="1">
    <source>
        <dbReference type="ARBA" id="ARBA00009156"/>
    </source>
</evidence>
<evidence type="ECO:0000259" key="9">
    <source>
        <dbReference type="Pfam" id="PF00370"/>
    </source>
</evidence>
<feature type="binding site" evidence="7">
    <location>
        <begin position="11"/>
        <end position="15"/>
    </location>
    <ligand>
        <name>ATP</name>
        <dbReference type="ChEBI" id="CHEBI:30616"/>
    </ligand>
</feature>
<keyword evidence="6 7" id="KW-0684">Rhamnose metabolism</keyword>
<feature type="binding site" evidence="7">
    <location>
        <position position="257"/>
    </location>
    <ligand>
        <name>ATP</name>
        <dbReference type="ChEBI" id="CHEBI:30616"/>
    </ligand>
</feature>
<feature type="binding site" evidence="7">
    <location>
        <position position="294"/>
    </location>
    <ligand>
        <name>substrate</name>
    </ligand>
</feature>
<dbReference type="EMBL" id="FJNB01000006">
    <property type="protein sequence ID" value="CZQ92617.1"/>
    <property type="molecule type" value="Genomic_DNA"/>
</dbReference>
<dbReference type="InterPro" id="IPR043129">
    <property type="entry name" value="ATPase_NBD"/>
</dbReference>
<dbReference type="RefSeq" id="WP_068622307.1">
    <property type="nucleotide sequence ID" value="NZ_FJNB01000006.1"/>
</dbReference>
<evidence type="ECO:0000313" key="14">
    <source>
        <dbReference type="Proteomes" id="UP000199280"/>
    </source>
</evidence>
<comment type="pathway">
    <text evidence="7">Carbohydrate degradation; L-rhamnose degradation; glycerone phosphate from L-rhamnose: step 2/3.</text>
</comment>
<organism evidence="11 13">
    <name type="scientific">Trichococcus ilyis</name>
    <dbReference type="NCBI Taxonomy" id="640938"/>
    <lineage>
        <taxon>Bacteria</taxon>
        <taxon>Bacillati</taxon>
        <taxon>Bacillota</taxon>
        <taxon>Bacilli</taxon>
        <taxon>Lactobacillales</taxon>
        <taxon>Carnobacteriaceae</taxon>
        <taxon>Trichococcus</taxon>
    </lineage>
</organism>
<keyword evidence="3 7" id="KW-0547">Nucleotide-binding</keyword>
<evidence type="ECO:0000259" key="10">
    <source>
        <dbReference type="Pfam" id="PF02782"/>
    </source>
</evidence>
<evidence type="ECO:0000256" key="5">
    <source>
        <dbReference type="ARBA" id="ARBA00022840"/>
    </source>
</evidence>
<feature type="disulfide bond" evidence="7">
    <location>
        <begin position="352"/>
        <end position="369"/>
    </location>
</feature>
<evidence type="ECO:0000256" key="2">
    <source>
        <dbReference type="ARBA" id="ARBA00022679"/>
    </source>
</evidence>
<keyword evidence="7" id="KW-1015">Disulfide bond</keyword>
<keyword evidence="14" id="KW-1185">Reference proteome</keyword>
<dbReference type="NCBIfam" id="TIGR02627">
    <property type="entry name" value="rhamnulo_kin"/>
    <property type="match status" value="1"/>
</dbReference>
<reference evidence="12 14" key="2">
    <citation type="submission" date="2016-10" db="EMBL/GenBank/DDBJ databases">
        <authorList>
            <person name="Varghese N."/>
            <person name="Submissions S."/>
        </authorList>
    </citation>
    <scope>NUCLEOTIDE SEQUENCE [LARGE SCALE GENOMIC DNA]</scope>
    <source>
        <strain evidence="12 14">DSM 22150</strain>
    </source>
</reference>